<dbReference type="InterPro" id="IPR029460">
    <property type="entry name" value="DNAPol_HHH"/>
</dbReference>
<feature type="domain" description="DNA polymerase helix-hairpin-helix motif" evidence="1">
    <location>
        <begin position="19"/>
        <end position="87"/>
    </location>
</feature>
<evidence type="ECO:0000313" key="2">
    <source>
        <dbReference type="EMBL" id="OGG96693.1"/>
    </source>
</evidence>
<evidence type="ECO:0000259" key="1">
    <source>
        <dbReference type="Pfam" id="PF14579"/>
    </source>
</evidence>
<organism evidence="2 3">
    <name type="scientific">Candidatus Lambdaproteobacteria bacterium RIFOXYD2_FULL_50_16</name>
    <dbReference type="NCBI Taxonomy" id="1817772"/>
    <lineage>
        <taxon>Bacteria</taxon>
        <taxon>Pseudomonadati</taxon>
        <taxon>Pseudomonadota</taxon>
        <taxon>Candidatus Lambdaproteobacteria</taxon>
    </lineage>
</organism>
<dbReference type="Proteomes" id="UP000178449">
    <property type="component" value="Unassembled WGS sequence"/>
</dbReference>
<sequence length="88" mass="9767">MGFYTPDSLIKAARHDGVVLPVCVIHSKWEADLETGAIWLGFTQVVGLGEETGRLIESRGPWWRLEDFLKDLTLAREKVSLLASANAN</sequence>
<dbReference type="EMBL" id="MFNE01000010">
    <property type="protein sequence ID" value="OGG96693.1"/>
    <property type="molecule type" value="Genomic_DNA"/>
</dbReference>
<evidence type="ECO:0000313" key="3">
    <source>
        <dbReference type="Proteomes" id="UP000178449"/>
    </source>
</evidence>
<protein>
    <recommendedName>
        <fullName evidence="1">DNA polymerase helix-hairpin-helix motif domain-containing protein</fullName>
    </recommendedName>
</protein>
<accession>A0A1F6GF07</accession>
<dbReference type="Pfam" id="PF14579">
    <property type="entry name" value="HHH_6"/>
    <property type="match status" value="1"/>
</dbReference>
<dbReference type="AlphaFoldDB" id="A0A1F6GF07"/>
<gene>
    <name evidence="2" type="ORF">A2527_03810</name>
</gene>
<dbReference type="STRING" id="1817772.A2527_03810"/>
<comment type="caution">
    <text evidence="2">The sequence shown here is derived from an EMBL/GenBank/DDBJ whole genome shotgun (WGS) entry which is preliminary data.</text>
</comment>
<reference evidence="2 3" key="1">
    <citation type="journal article" date="2016" name="Nat. Commun.">
        <title>Thousands of microbial genomes shed light on interconnected biogeochemical processes in an aquifer system.</title>
        <authorList>
            <person name="Anantharaman K."/>
            <person name="Brown C.T."/>
            <person name="Hug L.A."/>
            <person name="Sharon I."/>
            <person name="Castelle C.J."/>
            <person name="Probst A.J."/>
            <person name="Thomas B.C."/>
            <person name="Singh A."/>
            <person name="Wilkins M.J."/>
            <person name="Karaoz U."/>
            <person name="Brodie E.L."/>
            <person name="Williams K.H."/>
            <person name="Hubbard S.S."/>
            <person name="Banfield J.F."/>
        </authorList>
    </citation>
    <scope>NUCLEOTIDE SEQUENCE [LARGE SCALE GENOMIC DNA]</scope>
</reference>
<proteinExistence type="predicted"/>
<name>A0A1F6GF07_9PROT</name>